<name>A0A2H3K6G2_WOLCO</name>
<dbReference type="Pfam" id="PF16335">
    <property type="entry name" value="GtaA_6_Hairpin"/>
    <property type="match status" value="1"/>
</dbReference>
<dbReference type="Proteomes" id="UP000218811">
    <property type="component" value="Unassembled WGS sequence"/>
</dbReference>
<dbReference type="InterPro" id="IPR032514">
    <property type="entry name" value="GtaA_central"/>
</dbReference>
<reference evidence="3 4" key="1">
    <citation type="journal article" date="2012" name="Science">
        <title>The Paleozoic origin of enzymatic lignin decomposition reconstructed from 31 fungal genomes.</title>
        <authorList>
            <person name="Floudas D."/>
            <person name="Binder M."/>
            <person name="Riley R."/>
            <person name="Barry K."/>
            <person name="Blanchette R.A."/>
            <person name="Henrissat B."/>
            <person name="Martinez A.T."/>
            <person name="Otillar R."/>
            <person name="Spatafora J.W."/>
            <person name="Yadav J.S."/>
            <person name="Aerts A."/>
            <person name="Benoit I."/>
            <person name="Boyd A."/>
            <person name="Carlson A."/>
            <person name="Copeland A."/>
            <person name="Coutinho P.M."/>
            <person name="de Vries R.P."/>
            <person name="Ferreira P."/>
            <person name="Findley K."/>
            <person name="Foster B."/>
            <person name="Gaskell J."/>
            <person name="Glotzer D."/>
            <person name="Gorecki P."/>
            <person name="Heitman J."/>
            <person name="Hesse C."/>
            <person name="Hori C."/>
            <person name="Igarashi K."/>
            <person name="Jurgens J.A."/>
            <person name="Kallen N."/>
            <person name="Kersten P."/>
            <person name="Kohler A."/>
            <person name="Kuees U."/>
            <person name="Kumar T.K.A."/>
            <person name="Kuo A."/>
            <person name="LaButti K."/>
            <person name="Larrondo L.F."/>
            <person name="Lindquist E."/>
            <person name="Ling A."/>
            <person name="Lombard V."/>
            <person name="Lucas S."/>
            <person name="Lundell T."/>
            <person name="Martin R."/>
            <person name="McLaughlin D.J."/>
            <person name="Morgenstern I."/>
            <person name="Morin E."/>
            <person name="Murat C."/>
            <person name="Nagy L.G."/>
            <person name="Nolan M."/>
            <person name="Ohm R.A."/>
            <person name="Patyshakuliyeva A."/>
            <person name="Rokas A."/>
            <person name="Ruiz-Duenas F.J."/>
            <person name="Sabat G."/>
            <person name="Salamov A."/>
            <person name="Samejima M."/>
            <person name="Schmutz J."/>
            <person name="Slot J.C."/>
            <person name="St John F."/>
            <person name="Stenlid J."/>
            <person name="Sun H."/>
            <person name="Sun S."/>
            <person name="Syed K."/>
            <person name="Tsang A."/>
            <person name="Wiebenga A."/>
            <person name="Young D."/>
            <person name="Pisabarro A."/>
            <person name="Eastwood D.C."/>
            <person name="Martin F."/>
            <person name="Cullen D."/>
            <person name="Grigoriev I.V."/>
            <person name="Hibbett D.S."/>
        </authorList>
    </citation>
    <scope>NUCLEOTIDE SEQUENCE [LARGE SCALE GENOMIC DNA]</scope>
    <source>
        <strain evidence="3 4">MD-104</strain>
    </source>
</reference>
<gene>
    <name evidence="3" type="ORF">WOLCODRAFT_154073</name>
</gene>
<proteinExistence type="predicted"/>
<feature type="compositionally biased region" description="Polar residues" evidence="1">
    <location>
        <begin position="114"/>
        <end position="134"/>
    </location>
</feature>
<sequence length="142" mass="15443">MAAPWVQADADERNVPNMISLTVRGIIALYAMSEIASNSGDTTRSISCSATTFTHEWQALELAGNAAYLPFSYSSCTTSRMFAYNMYADTFQILGTGSPANRALEIDGRRRKTSTTGRLRDQGSSTPEEASQTDMHVDDVTA</sequence>
<keyword evidence="4" id="KW-1185">Reference proteome</keyword>
<feature type="region of interest" description="Disordered" evidence="1">
    <location>
        <begin position="107"/>
        <end position="142"/>
    </location>
</feature>
<evidence type="ECO:0000259" key="2">
    <source>
        <dbReference type="Pfam" id="PF16335"/>
    </source>
</evidence>
<evidence type="ECO:0000313" key="3">
    <source>
        <dbReference type="EMBL" id="PCH44027.1"/>
    </source>
</evidence>
<protein>
    <recommendedName>
        <fullName evidence="2">Glutaminase A central domain-containing protein</fullName>
    </recommendedName>
</protein>
<dbReference type="EMBL" id="KB468157">
    <property type="protein sequence ID" value="PCH44027.1"/>
    <property type="molecule type" value="Genomic_DNA"/>
</dbReference>
<accession>A0A2H3K6G2</accession>
<evidence type="ECO:0000256" key="1">
    <source>
        <dbReference type="SAM" id="MobiDB-lite"/>
    </source>
</evidence>
<feature type="domain" description="Glutaminase A central" evidence="2">
    <location>
        <begin position="10"/>
        <end position="91"/>
    </location>
</feature>
<organism evidence="3 4">
    <name type="scientific">Wolfiporia cocos (strain MD-104)</name>
    <name type="common">Brown rot fungus</name>
    <dbReference type="NCBI Taxonomy" id="742152"/>
    <lineage>
        <taxon>Eukaryota</taxon>
        <taxon>Fungi</taxon>
        <taxon>Dikarya</taxon>
        <taxon>Basidiomycota</taxon>
        <taxon>Agaricomycotina</taxon>
        <taxon>Agaricomycetes</taxon>
        <taxon>Polyporales</taxon>
        <taxon>Phaeolaceae</taxon>
        <taxon>Wolfiporia</taxon>
    </lineage>
</organism>
<dbReference type="AlphaFoldDB" id="A0A2H3K6G2"/>
<evidence type="ECO:0000313" key="4">
    <source>
        <dbReference type="Proteomes" id="UP000218811"/>
    </source>
</evidence>